<reference evidence="2 3" key="1">
    <citation type="journal article" date="2017" name="Syst. Appl. Microbiol.">
        <title>Lebetimonas natsushimae sp. nov., a novel strictly anaerobic, moderately thermophilic chemoautotroph isolated from a deep-sea hydrothermal vent polychaete nest in the Mid-Okinawa Trough.</title>
        <authorList>
            <person name="Nagata R."/>
            <person name="Takaki Y."/>
            <person name="Tame A."/>
            <person name="Nunoura T."/>
            <person name="Muto H."/>
            <person name="Mino S."/>
            <person name="Sawayama S."/>
            <person name="Takai K."/>
            <person name="Nakagawa S."/>
        </authorList>
    </citation>
    <scope>NUCLEOTIDE SEQUENCE [LARGE SCALE GENOMIC DNA]</scope>
    <source>
        <strain evidence="2 3">HS1857</strain>
    </source>
</reference>
<gene>
    <name evidence="2" type="ORF">LNAT_P0585</name>
</gene>
<proteinExistence type="predicted"/>
<evidence type="ECO:0008006" key="4">
    <source>
        <dbReference type="Google" id="ProtNLM"/>
    </source>
</evidence>
<dbReference type="RefSeq" id="WP_096258438.1">
    <property type="nucleotide sequence ID" value="NZ_BDME01000001.1"/>
</dbReference>
<evidence type="ECO:0000313" key="3">
    <source>
        <dbReference type="Proteomes" id="UP000217944"/>
    </source>
</evidence>
<sequence length="204" mass="24722">MKQKNFLDKFFENKTKKDILYIHIMTIFLIGFIIYYFIYPVSSSYQIRQKNNYSHNMEKLNKLKIQKNTFTVQIINLTKTIKKLSLKKISLHKQKLFFDDLVSLLDFAEFNKYKWANYVKNIVHDAKNEGLKLIDFKNELFNDNNNTFINKKMDITVNIKGEYKNLIYYIYKYENTKELLRVNELNINEKGDYMIKFSLYGYKK</sequence>
<dbReference type="InterPro" id="IPR014717">
    <property type="entry name" value="Transl_elong_EF1B/ribsomal_bS6"/>
</dbReference>
<keyword evidence="1" id="KW-0812">Transmembrane</keyword>
<dbReference type="Proteomes" id="UP000217944">
    <property type="component" value="Unassembled WGS sequence"/>
</dbReference>
<accession>A0A292YD84</accession>
<name>A0A292YD84_9BACT</name>
<protein>
    <recommendedName>
        <fullName evidence="4">Type IV pilus assembly protein PilO</fullName>
    </recommendedName>
</protein>
<comment type="caution">
    <text evidence="2">The sequence shown here is derived from an EMBL/GenBank/DDBJ whole genome shotgun (WGS) entry which is preliminary data.</text>
</comment>
<keyword evidence="1" id="KW-1133">Transmembrane helix</keyword>
<dbReference type="OrthoDB" id="5372662at2"/>
<evidence type="ECO:0000313" key="2">
    <source>
        <dbReference type="EMBL" id="GAX87290.1"/>
    </source>
</evidence>
<dbReference type="AlphaFoldDB" id="A0A292YD84"/>
<dbReference type="Gene3D" id="3.30.70.60">
    <property type="match status" value="1"/>
</dbReference>
<organism evidence="2 3">
    <name type="scientific">Lebetimonas natsushimae</name>
    <dbReference type="NCBI Taxonomy" id="1936991"/>
    <lineage>
        <taxon>Bacteria</taxon>
        <taxon>Pseudomonadati</taxon>
        <taxon>Campylobacterota</taxon>
        <taxon>Epsilonproteobacteria</taxon>
        <taxon>Nautiliales</taxon>
        <taxon>Nautiliaceae</taxon>
        <taxon>Lebetimonas</taxon>
    </lineage>
</organism>
<evidence type="ECO:0000256" key="1">
    <source>
        <dbReference type="SAM" id="Phobius"/>
    </source>
</evidence>
<dbReference type="EMBL" id="BDME01000001">
    <property type="protein sequence ID" value="GAX87290.1"/>
    <property type="molecule type" value="Genomic_DNA"/>
</dbReference>
<keyword evidence="3" id="KW-1185">Reference proteome</keyword>
<feature type="transmembrane region" description="Helical" evidence="1">
    <location>
        <begin position="20"/>
        <end position="39"/>
    </location>
</feature>
<keyword evidence="1" id="KW-0472">Membrane</keyword>